<keyword evidence="2" id="KW-0489">Methyltransferase</keyword>
<dbReference type="GO" id="GO:0008168">
    <property type="term" value="F:methyltransferase activity"/>
    <property type="evidence" value="ECO:0007669"/>
    <property type="project" value="UniProtKB-KW"/>
</dbReference>
<dbReference type="Pfam" id="PF13649">
    <property type="entry name" value="Methyltransf_25"/>
    <property type="match status" value="1"/>
</dbReference>
<dbReference type="RefSeq" id="WP_339090736.1">
    <property type="nucleotide sequence ID" value="NZ_LR743507.1"/>
</dbReference>
<dbReference type="AlphaFoldDB" id="A0A679IZ65"/>
<evidence type="ECO:0000259" key="1">
    <source>
        <dbReference type="Pfam" id="PF13649"/>
    </source>
</evidence>
<dbReference type="InterPro" id="IPR029063">
    <property type="entry name" value="SAM-dependent_MTases_sf"/>
</dbReference>
<dbReference type="SUPFAM" id="SSF53335">
    <property type="entry name" value="S-adenosyl-L-methionine-dependent methyltransferases"/>
    <property type="match status" value="1"/>
</dbReference>
<dbReference type="EMBL" id="LR743507">
    <property type="protein sequence ID" value="CAA2105212.1"/>
    <property type="molecule type" value="Genomic_DNA"/>
</dbReference>
<feature type="domain" description="Methyltransferase" evidence="1">
    <location>
        <begin position="43"/>
        <end position="138"/>
    </location>
</feature>
<keyword evidence="2" id="KW-0808">Transferase</keyword>
<protein>
    <submittedName>
        <fullName evidence="2">tRNA 5-carboxymethoxyuridine methyltransferase</fullName>
        <ecNumber evidence="2">2.1.1.-</ecNumber>
    </submittedName>
</protein>
<dbReference type="CDD" id="cd02440">
    <property type="entry name" value="AdoMet_MTases"/>
    <property type="match status" value="1"/>
</dbReference>
<organism evidence="2">
    <name type="scientific">Variovorax paradoxus</name>
    <dbReference type="NCBI Taxonomy" id="34073"/>
    <lineage>
        <taxon>Bacteria</taxon>
        <taxon>Pseudomonadati</taxon>
        <taxon>Pseudomonadota</taxon>
        <taxon>Betaproteobacteria</taxon>
        <taxon>Burkholderiales</taxon>
        <taxon>Comamonadaceae</taxon>
        <taxon>Variovorax</taxon>
    </lineage>
</organism>
<accession>A0A679IZ65</accession>
<dbReference type="GO" id="GO:0032259">
    <property type="term" value="P:methylation"/>
    <property type="evidence" value="ECO:0007669"/>
    <property type="project" value="UniProtKB-KW"/>
</dbReference>
<proteinExistence type="predicted"/>
<name>A0A679IZ65_VARPD</name>
<gene>
    <name evidence="2" type="primary">cmoM_2</name>
    <name evidence="2" type="ORF">VVAX_03142</name>
</gene>
<dbReference type="InterPro" id="IPR041698">
    <property type="entry name" value="Methyltransf_25"/>
</dbReference>
<evidence type="ECO:0000313" key="2">
    <source>
        <dbReference type="EMBL" id="CAA2105212.1"/>
    </source>
</evidence>
<dbReference type="Gene3D" id="3.40.50.150">
    <property type="entry name" value="Vaccinia Virus protein VP39"/>
    <property type="match status" value="1"/>
</dbReference>
<dbReference type="EC" id="2.1.1.-" evidence="2"/>
<sequence length="201" mass="21383">MTPSGTEGYAEKAGRLVKRYEALSFEEKHAPVLHLLPAAPASIADIGAGTGADAAWLASRGHRVVAVEPTAPLREAGMALHAAQPIEWIDDSLPALAWLHGREAAFDAVLLTAVWMHLDAAQRRRAMAAVAALLAPGGLLLMSLRHGPVPAGRRMFDVTAQETIALAREHGLRAVFEARNASLQPENIAAGVAWTRLAFRA</sequence>
<reference evidence="2" key="1">
    <citation type="submission" date="2019-12" db="EMBL/GenBank/DDBJ databases">
        <authorList>
            <person name="Cremers G."/>
        </authorList>
    </citation>
    <scope>NUCLEOTIDE SEQUENCE</scope>
    <source>
        <strain evidence="2">Vvax</strain>
    </source>
</reference>